<evidence type="ECO:0000256" key="12">
    <source>
        <dbReference type="ARBA" id="ARBA00031088"/>
    </source>
</evidence>
<dbReference type="SUPFAM" id="SSF48013">
    <property type="entry name" value="NusB-like"/>
    <property type="match status" value="1"/>
</dbReference>
<name>A0A016XEB6_9BURK</name>
<evidence type="ECO:0000256" key="14">
    <source>
        <dbReference type="PROSITE-ProRule" id="PRU01023"/>
    </source>
</evidence>
<dbReference type="InterPro" id="IPR001678">
    <property type="entry name" value="MeTrfase_RsmB-F_NOP2_dom"/>
</dbReference>
<dbReference type="CDD" id="cd02440">
    <property type="entry name" value="AdoMet_MTases"/>
    <property type="match status" value="1"/>
</dbReference>
<accession>A0A016XEB6</accession>
<dbReference type="InterPro" id="IPR004573">
    <property type="entry name" value="rRNA_ssu_MeTfrase_B"/>
</dbReference>
<comment type="caution">
    <text evidence="16">The sequence shown here is derived from an EMBL/GenBank/DDBJ whole genome shotgun (WGS) entry which is preliminary data.</text>
</comment>
<keyword evidence="6" id="KW-0698">rRNA processing</keyword>
<proteinExistence type="inferred from homology"/>
<dbReference type="InterPro" id="IPR054728">
    <property type="entry name" value="RsmB-like_ferredoxin"/>
</dbReference>
<dbReference type="PRINTS" id="PR02008">
    <property type="entry name" value="RCMTFAMILY"/>
</dbReference>
<evidence type="ECO:0000256" key="4">
    <source>
        <dbReference type="ARBA" id="ARBA00012140"/>
    </source>
</evidence>
<evidence type="ECO:0000256" key="11">
    <source>
        <dbReference type="ARBA" id="ARBA00030399"/>
    </source>
</evidence>
<dbReference type="PANTHER" id="PTHR22807:SF61">
    <property type="entry name" value="NOL1_NOP2_SUN FAMILY PROTEIN _ ANTITERMINATION NUSB DOMAIN-CONTAINING PROTEIN"/>
    <property type="match status" value="1"/>
</dbReference>
<dbReference type="NCBIfam" id="NF008149">
    <property type="entry name" value="PRK10901.1"/>
    <property type="match status" value="1"/>
</dbReference>
<sequence length="468" mass="50326">MTDASPPVPSGSARAPELWQQLQAAAQVLAAVRAGRSASDALEVVVASLRPGVQALAYAALRGLGRAEALRALLAPRKPVPAVDALLCLALALASTEAQDYDAHTLVNQAVEAAKRHGSRTVSNSAGFLNACLRRFLRERVDLLAEIDEDPATALVARWNHPRWWIARLQQEAPEHWQAVLEANNLPPPMTLRVNFAQGPVDEYLAELQAAGIAAWRNGAHGVTLAQPVPVQRIPGFAQGRVSVQDAAAQLAAPLLLDELLAEQAPARRLRILDACAAPGGKTAHLLELIAARGLDAEVIALDVDAERCRRIDENLRRLGLQARVVVADAGNPAAWRQAGLADDLAFDAILLDAPCTASGIVRRHPDVLWLRRESDISSLAGQQARLLAALWPRLLPGGRMLYCTCSVFKAEGEEQVRAFLAHNKEASSRPAPGHLWPLSTIQSEALTDNAIREHDGFYYALLAKEGG</sequence>
<evidence type="ECO:0000313" key="17">
    <source>
        <dbReference type="Proteomes" id="UP000023268"/>
    </source>
</evidence>
<dbReference type="SUPFAM" id="SSF53335">
    <property type="entry name" value="S-adenosyl-L-methionine-dependent methyltransferases"/>
    <property type="match status" value="1"/>
</dbReference>
<keyword evidence="9 14" id="KW-0949">S-adenosyl-L-methionine</keyword>
<feature type="active site" description="Nucleophile" evidence="14">
    <location>
        <position position="406"/>
    </location>
</feature>
<dbReference type="eggNOG" id="COG0144">
    <property type="taxonomic scope" value="Bacteria"/>
</dbReference>
<dbReference type="InterPro" id="IPR049560">
    <property type="entry name" value="MeTrfase_RsmB-F_NOP2_cat"/>
</dbReference>
<dbReference type="Pfam" id="PF01189">
    <property type="entry name" value="Methyltr_RsmB-F"/>
    <property type="match status" value="1"/>
</dbReference>
<evidence type="ECO:0000259" key="15">
    <source>
        <dbReference type="PROSITE" id="PS51686"/>
    </source>
</evidence>
<dbReference type="GO" id="GO:0005737">
    <property type="term" value="C:cytoplasm"/>
    <property type="evidence" value="ECO:0007669"/>
    <property type="project" value="UniProtKB-SubCell"/>
</dbReference>
<evidence type="ECO:0000256" key="13">
    <source>
        <dbReference type="ARBA" id="ARBA00047283"/>
    </source>
</evidence>
<feature type="binding site" evidence="14">
    <location>
        <begin position="276"/>
        <end position="282"/>
    </location>
    <ligand>
        <name>S-adenosyl-L-methionine</name>
        <dbReference type="ChEBI" id="CHEBI:59789"/>
    </ligand>
</feature>
<feature type="binding site" evidence="14">
    <location>
        <position position="353"/>
    </location>
    <ligand>
        <name>S-adenosyl-L-methionine</name>
        <dbReference type="ChEBI" id="CHEBI:59789"/>
    </ligand>
</feature>
<dbReference type="GO" id="GO:0008649">
    <property type="term" value="F:rRNA methyltransferase activity"/>
    <property type="evidence" value="ECO:0007669"/>
    <property type="project" value="InterPro"/>
</dbReference>
<dbReference type="Gene3D" id="3.30.70.1170">
    <property type="entry name" value="Sun protein, domain 3"/>
    <property type="match status" value="1"/>
</dbReference>
<evidence type="ECO:0000256" key="7">
    <source>
        <dbReference type="ARBA" id="ARBA00022603"/>
    </source>
</evidence>
<dbReference type="OrthoDB" id="9810297at2"/>
<keyword evidence="10 14" id="KW-0694">RNA-binding</keyword>
<comment type="function">
    <text evidence="1">Specifically methylates the cytosine at position 967 (m5C967) of 16S rRNA.</text>
</comment>
<dbReference type="InterPro" id="IPR006027">
    <property type="entry name" value="NusB_RsmB_TIM44"/>
</dbReference>
<keyword evidence="5" id="KW-0963">Cytoplasm</keyword>
<comment type="subcellular location">
    <subcellularLocation>
        <location evidence="2">Cytoplasm</location>
    </subcellularLocation>
</comment>
<evidence type="ECO:0000256" key="1">
    <source>
        <dbReference type="ARBA" id="ARBA00002724"/>
    </source>
</evidence>
<dbReference type="PANTHER" id="PTHR22807">
    <property type="entry name" value="NOP2 YEAST -RELATED NOL1/NOP2/FMU SUN DOMAIN-CONTAINING"/>
    <property type="match status" value="1"/>
</dbReference>
<dbReference type="EMBL" id="JEMG01000001">
    <property type="protein sequence ID" value="EYC50161.1"/>
    <property type="molecule type" value="Genomic_DNA"/>
</dbReference>
<evidence type="ECO:0000256" key="8">
    <source>
        <dbReference type="ARBA" id="ARBA00022679"/>
    </source>
</evidence>
<dbReference type="EC" id="2.1.1.176" evidence="4"/>
<evidence type="ECO:0000256" key="2">
    <source>
        <dbReference type="ARBA" id="ARBA00004496"/>
    </source>
</evidence>
<evidence type="ECO:0000256" key="9">
    <source>
        <dbReference type="ARBA" id="ARBA00022691"/>
    </source>
</evidence>
<dbReference type="Pfam" id="PF01029">
    <property type="entry name" value="NusB"/>
    <property type="match status" value="1"/>
</dbReference>
<dbReference type="PROSITE" id="PS51686">
    <property type="entry name" value="SAM_MT_RSMB_NOP"/>
    <property type="match status" value="1"/>
</dbReference>
<dbReference type="Gene3D" id="3.40.50.150">
    <property type="entry name" value="Vaccinia Virus protein VP39"/>
    <property type="match status" value="1"/>
</dbReference>
<dbReference type="InterPro" id="IPR023267">
    <property type="entry name" value="RCMT"/>
</dbReference>
<organism evidence="16 17">
    <name type="scientific">Hylemonella gracilis str. Niagara R</name>
    <dbReference type="NCBI Taxonomy" id="1458275"/>
    <lineage>
        <taxon>Bacteria</taxon>
        <taxon>Pseudomonadati</taxon>
        <taxon>Pseudomonadota</taxon>
        <taxon>Betaproteobacteria</taxon>
        <taxon>Burkholderiales</taxon>
        <taxon>Comamonadaceae</taxon>
        <taxon>Hylemonella</taxon>
    </lineage>
</organism>
<comment type="caution">
    <text evidence="14">Lacks conserved residue(s) required for the propagation of feature annotation.</text>
</comment>
<evidence type="ECO:0000256" key="3">
    <source>
        <dbReference type="ARBA" id="ARBA00007494"/>
    </source>
</evidence>
<dbReference type="AlphaFoldDB" id="A0A016XEB6"/>
<evidence type="ECO:0000256" key="10">
    <source>
        <dbReference type="ARBA" id="ARBA00022884"/>
    </source>
</evidence>
<reference evidence="16 17" key="1">
    <citation type="submission" date="2014-02" db="EMBL/GenBank/DDBJ databases">
        <title>Draft Genome of Hylemonella gracilis isolated from the Niagara River.</title>
        <authorList>
            <person name="Pawlowski D.R."/>
            <person name="Koudelka G.B."/>
        </authorList>
    </citation>
    <scope>NUCLEOTIDE SEQUENCE [LARGE SCALE GENOMIC DNA]</scope>
    <source>
        <strain evidence="16 17">Niagara R</strain>
    </source>
</reference>
<dbReference type="InterPro" id="IPR018314">
    <property type="entry name" value="RsmB/NOL1/NOP2-like_CS"/>
</dbReference>
<evidence type="ECO:0000256" key="5">
    <source>
        <dbReference type="ARBA" id="ARBA00022490"/>
    </source>
</evidence>
<dbReference type="Pfam" id="PF22458">
    <property type="entry name" value="RsmF-B_ferredox"/>
    <property type="match status" value="1"/>
</dbReference>
<dbReference type="GO" id="GO:0003723">
    <property type="term" value="F:RNA binding"/>
    <property type="evidence" value="ECO:0007669"/>
    <property type="project" value="UniProtKB-UniRule"/>
</dbReference>
<dbReference type="InterPro" id="IPR035926">
    <property type="entry name" value="NusB-like_sf"/>
</dbReference>
<dbReference type="Proteomes" id="UP000023268">
    <property type="component" value="Unassembled WGS sequence"/>
</dbReference>
<keyword evidence="7 14" id="KW-0489">Methyltransferase</keyword>
<dbReference type="NCBIfam" id="TIGR00563">
    <property type="entry name" value="rsmB"/>
    <property type="match status" value="1"/>
</dbReference>
<keyword evidence="8 14" id="KW-0808">Transferase</keyword>
<dbReference type="RefSeq" id="WP_035604651.1">
    <property type="nucleotide sequence ID" value="NZ_JEMG01000001.1"/>
</dbReference>
<dbReference type="STRING" id="1458275.AZ34_03105"/>
<feature type="binding site" evidence="14">
    <location>
        <position position="303"/>
    </location>
    <ligand>
        <name>S-adenosyl-L-methionine</name>
        <dbReference type="ChEBI" id="CHEBI:59789"/>
    </ligand>
</feature>
<feature type="domain" description="SAM-dependent MTase RsmB/NOP-type" evidence="15">
    <location>
        <begin position="180"/>
        <end position="466"/>
    </location>
</feature>
<evidence type="ECO:0000256" key="6">
    <source>
        <dbReference type="ARBA" id="ARBA00022552"/>
    </source>
</evidence>
<dbReference type="PROSITE" id="PS01153">
    <property type="entry name" value="NOL1_NOP2_SUN"/>
    <property type="match status" value="1"/>
</dbReference>
<dbReference type="InterPro" id="IPR029063">
    <property type="entry name" value="SAM-dependent_MTases_sf"/>
</dbReference>
<dbReference type="Gene3D" id="1.10.287.730">
    <property type="entry name" value="Helix hairpin bin"/>
    <property type="match status" value="1"/>
</dbReference>
<evidence type="ECO:0000313" key="16">
    <source>
        <dbReference type="EMBL" id="EYC50161.1"/>
    </source>
</evidence>
<dbReference type="GO" id="GO:0006355">
    <property type="term" value="P:regulation of DNA-templated transcription"/>
    <property type="evidence" value="ECO:0007669"/>
    <property type="project" value="InterPro"/>
</dbReference>
<dbReference type="Gene3D" id="1.10.940.10">
    <property type="entry name" value="NusB-like"/>
    <property type="match status" value="1"/>
</dbReference>
<protein>
    <recommendedName>
        <fullName evidence="4">16S rRNA (cytosine(967)-C(5))-methyltransferase</fullName>
        <ecNumber evidence="4">2.1.1.176</ecNumber>
    </recommendedName>
    <alternativeName>
        <fullName evidence="11">16S rRNA m5C967 methyltransferase</fullName>
    </alternativeName>
    <alternativeName>
        <fullName evidence="12">rRNA (cytosine-C(5)-)-methyltransferase RsmB</fullName>
    </alternativeName>
</protein>
<comment type="similarity">
    <text evidence="3 14">Belongs to the class I-like SAM-binding methyltransferase superfamily. RsmB/NOP family.</text>
</comment>
<gene>
    <name evidence="16" type="ORF">AZ34_03105</name>
</gene>
<comment type="catalytic activity">
    <reaction evidence="13">
        <text>cytidine(967) in 16S rRNA + S-adenosyl-L-methionine = 5-methylcytidine(967) in 16S rRNA + S-adenosyl-L-homocysteine + H(+)</text>
        <dbReference type="Rhea" id="RHEA:42748"/>
        <dbReference type="Rhea" id="RHEA-COMP:10219"/>
        <dbReference type="Rhea" id="RHEA-COMP:10220"/>
        <dbReference type="ChEBI" id="CHEBI:15378"/>
        <dbReference type="ChEBI" id="CHEBI:57856"/>
        <dbReference type="ChEBI" id="CHEBI:59789"/>
        <dbReference type="ChEBI" id="CHEBI:74483"/>
        <dbReference type="ChEBI" id="CHEBI:82748"/>
        <dbReference type="EC" id="2.1.1.176"/>
    </reaction>
</comment>